<evidence type="ECO:0000259" key="2">
    <source>
        <dbReference type="Pfam" id="PF09985"/>
    </source>
</evidence>
<protein>
    <recommendedName>
        <fullName evidence="2">Glucodextranase-like C-terminal domain-containing protein</fullName>
    </recommendedName>
</protein>
<dbReference type="Gene3D" id="2.60.40.1190">
    <property type="match status" value="1"/>
</dbReference>
<dbReference type="Pfam" id="PF09985">
    <property type="entry name" value="Glucodextran_C"/>
    <property type="match status" value="1"/>
</dbReference>
<reference evidence="3 4" key="1">
    <citation type="journal article" date="2011" name="Stand. Genomic Sci.">
        <title>Complete genome sequence of Deinococcus maricopensis type strain (LB-34).</title>
        <authorList>
            <person name="Pukall R."/>
            <person name="Zeytun A."/>
            <person name="Lucas S."/>
            <person name="Lapidus A."/>
            <person name="Hammon N."/>
            <person name="Deshpande S."/>
            <person name="Nolan M."/>
            <person name="Cheng J.F."/>
            <person name="Pitluck S."/>
            <person name="Liolios K."/>
            <person name="Pagani I."/>
            <person name="Mikhailova N."/>
            <person name="Ivanova N."/>
            <person name="Mavromatis K."/>
            <person name="Pati A."/>
            <person name="Tapia R."/>
            <person name="Han C."/>
            <person name="Goodwin L."/>
            <person name="Chen A."/>
            <person name="Palaniappan K."/>
            <person name="Land M."/>
            <person name="Hauser L."/>
            <person name="Chang Y.J."/>
            <person name="Jeffries C.D."/>
            <person name="Brambilla E.M."/>
            <person name="Rohde M."/>
            <person name="Goker M."/>
            <person name="Detter J.C."/>
            <person name="Woyke T."/>
            <person name="Bristow J."/>
            <person name="Eisen J.A."/>
            <person name="Markowitz V."/>
            <person name="Hugenholtz P."/>
            <person name="Kyrpides N.C."/>
            <person name="Klenk H.P."/>
        </authorList>
    </citation>
    <scope>NUCLEOTIDE SEQUENCE [LARGE SCALE GENOMIC DNA]</scope>
    <source>
        <strain evidence="4">DSM 21211 / LMG 22137 / NRRL B-23946 / LB-34</strain>
    </source>
</reference>
<accession>E8U9T5</accession>
<keyword evidence="1" id="KW-0472">Membrane</keyword>
<keyword evidence="1" id="KW-1133">Transmembrane helix</keyword>
<dbReference type="STRING" id="709986.Deima_2184"/>
<reference evidence="4" key="2">
    <citation type="submission" date="2011-01" db="EMBL/GenBank/DDBJ databases">
        <title>The complete genome of Deinococcus maricopensis DSM 21211.</title>
        <authorList>
            <consortium name="US DOE Joint Genome Institute (JGI-PGF)"/>
            <person name="Lucas S."/>
            <person name="Copeland A."/>
            <person name="Lapidus A."/>
            <person name="Goodwin L."/>
            <person name="Pitluck S."/>
            <person name="Kyrpides N."/>
            <person name="Mavromatis K."/>
            <person name="Pagani I."/>
            <person name="Ivanova N."/>
            <person name="Ovchinnikova G."/>
            <person name="Zeytun A."/>
            <person name="Detter J.C."/>
            <person name="Han C."/>
            <person name="Land M."/>
            <person name="Hauser L."/>
            <person name="Markowitz V."/>
            <person name="Cheng J.-F."/>
            <person name="Hugenholtz P."/>
            <person name="Woyke T."/>
            <person name="Wu D."/>
            <person name="Pukall R."/>
            <person name="Gehrich-Schroeter G."/>
            <person name="Brambilla E."/>
            <person name="Klenk H.-P."/>
            <person name="Eisen J.A."/>
        </authorList>
    </citation>
    <scope>NUCLEOTIDE SEQUENCE [LARGE SCALE GENOMIC DNA]</scope>
    <source>
        <strain evidence="4">DSM 21211 / LMG 22137 / NRRL B-23946 / LB-34</strain>
    </source>
</reference>
<dbReference type="HOGENOM" id="CLU_088908_0_0_0"/>
<name>E8U9T5_DEIML</name>
<sequence length="241" mass="25542">MAALISLPDATGDARGDGAYVLPRVPAITEDSVDLRSFRAENAGGKLRLTVTLGALQNPYGAPLGFSSAAVDVFIKTRVGGAQTLSGTGFQAPAGDGWQYHYRVDGWGARVWFVPDGQREPVERQVRTNVRLSGSSVVLDTTIPAGKYSYWVTSSVYSPFTRDGTLAPTLSGADASLHAPRAGMPSPVDVIANGEQAQAYVTHVLAPQGEVRDRRSVALLALAGVALLLGLFASFRAWRKN</sequence>
<evidence type="ECO:0000313" key="4">
    <source>
        <dbReference type="Proteomes" id="UP000008635"/>
    </source>
</evidence>
<dbReference type="InterPro" id="IPR019248">
    <property type="entry name" value="Glucodextran_C"/>
</dbReference>
<dbReference type="EMBL" id="CP002454">
    <property type="protein sequence ID" value="ADV67824.1"/>
    <property type="molecule type" value="Genomic_DNA"/>
</dbReference>
<feature type="transmembrane region" description="Helical" evidence="1">
    <location>
        <begin position="217"/>
        <end position="238"/>
    </location>
</feature>
<evidence type="ECO:0000256" key="1">
    <source>
        <dbReference type="SAM" id="Phobius"/>
    </source>
</evidence>
<dbReference type="KEGG" id="dmr:Deima_2184"/>
<keyword evidence="4" id="KW-1185">Reference proteome</keyword>
<feature type="domain" description="Glucodextranase-like C-terminal" evidence="2">
    <location>
        <begin position="5"/>
        <end position="133"/>
    </location>
</feature>
<dbReference type="Proteomes" id="UP000008635">
    <property type="component" value="Chromosome"/>
</dbReference>
<dbReference type="eggNOG" id="COG4945">
    <property type="taxonomic scope" value="Bacteria"/>
</dbReference>
<evidence type="ECO:0000313" key="3">
    <source>
        <dbReference type="EMBL" id="ADV67824.1"/>
    </source>
</evidence>
<dbReference type="SUPFAM" id="SSF49344">
    <property type="entry name" value="CBD9-like"/>
    <property type="match status" value="1"/>
</dbReference>
<keyword evidence="1" id="KW-0812">Transmembrane</keyword>
<dbReference type="AlphaFoldDB" id="E8U9T5"/>
<proteinExistence type="predicted"/>
<gene>
    <name evidence="3" type="ordered locus">Deima_2184</name>
</gene>
<organism evidence="3 4">
    <name type="scientific">Deinococcus maricopensis (strain DSM 21211 / LMG 22137 / NRRL B-23946 / LB-34)</name>
    <dbReference type="NCBI Taxonomy" id="709986"/>
    <lineage>
        <taxon>Bacteria</taxon>
        <taxon>Thermotogati</taxon>
        <taxon>Deinococcota</taxon>
        <taxon>Deinococci</taxon>
        <taxon>Deinococcales</taxon>
        <taxon>Deinococcaceae</taxon>
        <taxon>Deinococcus</taxon>
    </lineage>
</organism>